<feature type="signal peptide" evidence="1">
    <location>
        <begin position="1"/>
        <end position="19"/>
    </location>
</feature>
<organism evidence="2 3">
    <name type="scientific">Saprospira grandis DSM 2844</name>
    <dbReference type="NCBI Taxonomy" id="694433"/>
    <lineage>
        <taxon>Bacteria</taxon>
        <taxon>Pseudomonadati</taxon>
        <taxon>Bacteroidota</taxon>
        <taxon>Saprospiria</taxon>
        <taxon>Saprospirales</taxon>
        <taxon>Saprospiraceae</taxon>
        <taxon>Saprospira</taxon>
    </lineage>
</organism>
<feature type="chain" id="PRO_5003737171" evidence="1">
    <location>
        <begin position="20"/>
        <end position="1651"/>
    </location>
</feature>
<evidence type="ECO:0000313" key="2">
    <source>
        <dbReference type="EMBL" id="EJF54649.1"/>
    </source>
</evidence>
<dbReference type="EMBL" id="JH719942">
    <property type="protein sequence ID" value="EJF54649.1"/>
    <property type="molecule type" value="Genomic_DNA"/>
</dbReference>
<dbReference type="RefSeq" id="WP_002660428.1">
    <property type="nucleotide sequence ID" value="NZ_JH719942.1"/>
</dbReference>
<name>J0P485_9BACT</name>
<reference evidence="3" key="1">
    <citation type="journal article" date="2012" name="Stand. Genomic Sci.">
        <title>Permanent draft genome sequence of the gliding predator Saprospira grandis strain Sa g1 (= HR1).</title>
        <authorList>
            <person name="Mavromatis K."/>
            <person name="Chertkov O."/>
            <person name="Lapidus A."/>
            <person name="Nolan M."/>
            <person name="Lucas S."/>
            <person name="Tice H."/>
            <person name="Del Rio T.G."/>
            <person name="Cheng J.F."/>
            <person name="Han C."/>
            <person name="Tapia R."/>
            <person name="Bruce D."/>
            <person name="Goodwin L.A."/>
            <person name="Pitluck S."/>
            <person name="Huntemann M."/>
            <person name="Liolios K."/>
            <person name="Pagani I."/>
            <person name="Ivanova N."/>
            <person name="Mikhailova N."/>
            <person name="Pati A."/>
            <person name="Chen A."/>
            <person name="Palaniappan K."/>
            <person name="Land M."/>
            <person name="Brambilla E.M."/>
            <person name="Rohde M."/>
            <person name="Spring S."/>
            <person name="Goker M."/>
            <person name="Detter J.C."/>
            <person name="Bristow J."/>
            <person name="Eisen J.A."/>
            <person name="Markowitz V."/>
            <person name="Hugenholtz P."/>
            <person name="Kyrpides N.C."/>
            <person name="Klenk H.P."/>
            <person name="Woyke T."/>
        </authorList>
    </citation>
    <scope>NUCLEOTIDE SEQUENCE [LARGE SCALE GENOMIC DNA]</scope>
    <source>
        <strain evidence="3">DSM 2844</strain>
    </source>
</reference>
<dbReference type="Proteomes" id="UP000005113">
    <property type="component" value="Unassembled WGS sequence"/>
</dbReference>
<sequence length="1651" mass="189818">MKQLTVLMGLLFLVGSLWAQGVNTDPFESADRDKLYKEIEDVLTQFKRDDCEQTLKRFKKAIKERRVTEQHYEGFLKLTNQMVGLKMKRYNYIRPLLETIVSFAEDDGLTQKYFDRWIEISLKVLEGKEIRDNYLFENYLKWSLGFWIENNLYKVSRGSHTWKAESRNFVIKFEDNELGIQYKNTTLYCFNKNDSLTIEEASGVYYPLRKDAVWEGESGVVHWRQEGAEDARCEISDYDILAKQTSYKVDSSTLIYPSVFKEPMVGIFEDRISRRSEVYTYKDEETGKKKEGTRQPANLSYPRFYSSSKRVAIDDIGEGVDYRGGFKLEGNYVRGYGDKNNRSVIEITNSKGDLVVRAFAETFDIAKGQKVESYSAEVSIYFETENGIDSIYHPNISMRYDIQKKYLSLDRGRDKTSKVPFYNSLQDGEMRTNSIRWQLDSDEMELGDNKENMEVTSDEYFDDDVMHKYQLIGTINPIIKFALISEALGSSLEQRANGECPDDELANWDMELTLQVDDSKRLPPEFLLGMLDKRMEKLHIMDCKTIQKAKKNPKFKVIRSYNDWKQFEKGYPSVFSQGMIDAYYYWDFINDVRSPSHNRDNGSTLIQEMIADGFITYDPEDDLIVLRKKLFHYKESARRSDFNVHNYDQIKIKSVPSKAKKRSSNATFNLKDQSMETMGVISFTLSDSQQVYVSPLEQKVEMLANKDMLFNGVMEAGLLKFTGQNFRFFYESYEVAMDSIDFIDFYVYEREKYSSGSYAGFNSNARATTDEGEPSKKTLLINNQLRNTKGVLSIDAPSNKSGKQESPPDMPSVFVSDTAYVYFERQSRLNEIYGEQVYPQEDFYYQVYPNFEIHTLKDYDSDNLRLRGCLTPADIFPKIYEPLKIMYLDLSLGFESETPGEEGYPIYLREDPGKGKGQFKGAFGISNQGFLANGTLDYLGATISSEYIELLPERFVADSVKDFALEEEVIDGVEFPKVDGQSVFIDWAPYSDSMYIESDMEEGVPFQFFENGEYVLDGSLNLTPNGLLGRGIFEWDEATLKSNPGGDFKFGRNSVTSPSTAVSIKQQGEVAFAFDNNNVEAVVDFDKRTGDFIAREKDLSTDLPYNSYKTSLDRFHWDMDKRNIHIDATEGKAGFFLATEESQDSLYFMGKSADYDLNTGLLQVDGVEYIRVADAFVYPINEHIEIEGHAHMRTLDSSRIVADTFNQNHQILDATINIISKREYTADGFLEFNVDNFKDQKIKFDNIRVKQNEAQFITFGSGVLEEQDSFYLDRRTRFKGDVEMSAESKNLTFRGFAKLTSSVIPRPQWFGIDARIDKKNVAIDYDLPINPEGEALYVGLYLGMDSLYLYPSILAPKRTVKDRGIFEARGLIKFHQFKQMYMFGDSLKVMNPDTLGNLMTVSEKNAKVEAVGSFNLDGGFKNPEMPPISIQSYGDFSFFLNKESEFRFDMASLMDFYLPDQLANLIIEDLQSNEETIEEILYTSVRNRSFKSRLKEFVPENQAFDKLWKKVANDNRLVLPKDLKHTLFFSQMIMKWSPKTQSFVSNGRLQLASMMGTHIGQIVKGAIEVQMDPARGDVLNIYFVSPNGEWYYFQYTNGVLTTASSKPEYNNAVAGLKRKFAKVKINGKTYSVEAGNSGMYSQFRLRANSAF</sequence>
<accession>J0P485</accession>
<gene>
    <name evidence="2" type="ORF">SapgrDRAFT_3000</name>
</gene>
<dbReference type="HOGENOM" id="CLU_003593_0_0_10"/>
<evidence type="ECO:0000313" key="3">
    <source>
        <dbReference type="Proteomes" id="UP000005113"/>
    </source>
</evidence>
<evidence type="ECO:0000256" key="1">
    <source>
        <dbReference type="SAM" id="SignalP"/>
    </source>
</evidence>
<proteinExistence type="predicted"/>
<keyword evidence="1" id="KW-0732">Signal</keyword>
<protein>
    <submittedName>
        <fullName evidence="2">Uncharacterized protein</fullName>
    </submittedName>
</protein>